<sequence>MATLPPPIRPPSLHDTAANTDRAAGKNIGAGLDSTSPSPIMTRNWRGSERDGDQRDTDMVGEVSEVRNGIIRRGRTETGSGRGNEKGTEDVTIGGTIGGTIGEKIEEKKEEAVTVRKRPEAPKKPHFRYPAESPFPNTL</sequence>
<dbReference type="EnsemblMetazoa" id="CJA23810.1">
    <property type="protein sequence ID" value="CJA23810.1"/>
    <property type="gene ID" value="WBGene00179382"/>
</dbReference>
<dbReference type="AlphaFoldDB" id="A0A8R1E841"/>
<dbReference type="Proteomes" id="UP000005237">
    <property type="component" value="Unassembled WGS sequence"/>
</dbReference>
<keyword evidence="3" id="KW-1185">Reference proteome</keyword>
<name>A0A8R1E841_CAEJA</name>
<reference evidence="3" key="1">
    <citation type="submission" date="2010-08" db="EMBL/GenBank/DDBJ databases">
        <authorList>
            <consortium name="Caenorhabditis japonica Sequencing Consortium"/>
            <person name="Wilson R.K."/>
        </authorList>
    </citation>
    <scope>NUCLEOTIDE SEQUENCE [LARGE SCALE GENOMIC DNA]</scope>
    <source>
        <strain evidence="3">DF5081</strain>
    </source>
</reference>
<feature type="compositionally biased region" description="Basic and acidic residues" evidence="1">
    <location>
        <begin position="103"/>
        <end position="123"/>
    </location>
</feature>
<evidence type="ECO:0000313" key="2">
    <source>
        <dbReference type="EnsemblMetazoa" id="CJA23810.1"/>
    </source>
</evidence>
<accession>A0A8R1E841</accession>
<proteinExistence type="predicted"/>
<reference evidence="2" key="2">
    <citation type="submission" date="2022-06" db="UniProtKB">
        <authorList>
            <consortium name="EnsemblMetazoa"/>
        </authorList>
    </citation>
    <scope>IDENTIFICATION</scope>
    <source>
        <strain evidence="2">DF5081</strain>
    </source>
</reference>
<evidence type="ECO:0000313" key="3">
    <source>
        <dbReference type="Proteomes" id="UP000005237"/>
    </source>
</evidence>
<feature type="compositionally biased region" description="Basic and acidic residues" evidence="1">
    <location>
        <begin position="46"/>
        <end position="58"/>
    </location>
</feature>
<feature type="compositionally biased region" description="Pro residues" evidence="1">
    <location>
        <begin position="1"/>
        <end position="10"/>
    </location>
</feature>
<protein>
    <submittedName>
        <fullName evidence="2">Uncharacterized protein</fullName>
    </submittedName>
</protein>
<feature type="region of interest" description="Disordered" evidence="1">
    <location>
        <begin position="1"/>
        <end position="139"/>
    </location>
</feature>
<evidence type="ECO:0000256" key="1">
    <source>
        <dbReference type="SAM" id="MobiDB-lite"/>
    </source>
</evidence>
<organism evidence="2 3">
    <name type="scientific">Caenorhabditis japonica</name>
    <dbReference type="NCBI Taxonomy" id="281687"/>
    <lineage>
        <taxon>Eukaryota</taxon>
        <taxon>Metazoa</taxon>
        <taxon>Ecdysozoa</taxon>
        <taxon>Nematoda</taxon>
        <taxon>Chromadorea</taxon>
        <taxon>Rhabditida</taxon>
        <taxon>Rhabditina</taxon>
        <taxon>Rhabditomorpha</taxon>
        <taxon>Rhabditoidea</taxon>
        <taxon>Rhabditidae</taxon>
        <taxon>Peloderinae</taxon>
        <taxon>Caenorhabditis</taxon>
    </lineage>
</organism>